<keyword evidence="2" id="KW-1185">Reference proteome</keyword>
<comment type="caution">
    <text evidence="1">The sequence shown here is derived from an EMBL/GenBank/DDBJ whole genome shotgun (WGS) entry which is preliminary data.</text>
</comment>
<protein>
    <submittedName>
        <fullName evidence="1">Uncharacterized protein</fullName>
    </submittedName>
</protein>
<gene>
    <name evidence="1" type="ORF">HPB49_009277</name>
</gene>
<organism evidence="1 2">
    <name type="scientific">Dermacentor silvarum</name>
    <name type="common">Tick</name>
    <dbReference type="NCBI Taxonomy" id="543639"/>
    <lineage>
        <taxon>Eukaryota</taxon>
        <taxon>Metazoa</taxon>
        <taxon>Ecdysozoa</taxon>
        <taxon>Arthropoda</taxon>
        <taxon>Chelicerata</taxon>
        <taxon>Arachnida</taxon>
        <taxon>Acari</taxon>
        <taxon>Parasitiformes</taxon>
        <taxon>Ixodida</taxon>
        <taxon>Ixodoidea</taxon>
        <taxon>Ixodidae</taxon>
        <taxon>Rhipicephalinae</taxon>
        <taxon>Dermacentor</taxon>
    </lineage>
</organism>
<evidence type="ECO:0000313" key="1">
    <source>
        <dbReference type="EMBL" id="KAH7945305.1"/>
    </source>
</evidence>
<proteinExistence type="predicted"/>
<reference evidence="1" key="1">
    <citation type="submission" date="2020-05" db="EMBL/GenBank/DDBJ databases">
        <title>Large-scale comparative analyses of tick genomes elucidate their genetic diversity and vector capacities.</title>
        <authorList>
            <person name="Jia N."/>
            <person name="Wang J."/>
            <person name="Shi W."/>
            <person name="Du L."/>
            <person name="Sun Y."/>
            <person name="Zhan W."/>
            <person name="Jiang J."/>
            <person name="Wang Q."/>
            <person name="Zhang B."/>
            <person name="Ji P."/>
            <person name="Sakyi L.B."/>
            <person name="Cui X."/>
            <person name="Yuan T."/>
            <person name="Jiang B."/>
            <person name="Yang W."/>
            <person name="Lam T.T.-Y."/>
            <person name="Chang Q."/>
            <person name="Ding S."/>
            <person name="Wang X."/>
            <person name="Zhu J."/>
            <person name="Ruan X."/>
            <person name="Zhao L."/>
            <person name="Wei J."/>
            <person name="Que T."/>
            <person name="Du C."/>
            <person name="Cheng J."/>
            <person name="Dai P."/>
            <person name="Han X."/>
            <person name="Huang E."/>
            <person name="Gao Y."/>
            <person name="Liu J."/>
            <person name="Shao H."/>
            <person name="Ye R."/>
            <person name="Li L."/>
            <person name="Wei W."/>
            <person name="Wang X."/>
            <person name="Wang C."/>
            <person name="Yang T."/>
            <person name="Huo Q."/>
            <person name="Li W."/>
            <person name="Guo W."/>
            <person name="Chen H."/>
            <person name="Zhou L."/>
            <person name="Ni X."/>
            <person name="Tian J."/>
            <person name="Zhou Y."/>
            <person name="Sheng Y."/>
            <person name="Liu T."/>
            <person name="Pan Y."/>
            <person name="Xia L."/>
            <person name="Li J."/>
            <person name="Zhao F."/>
            <person name="Cao W."/>
        </authorList>
    </citation>
    <scope>NUCLEOTIDE SEQUENCE</scope>
    <source>
        <strain evidence="1">Dsil-2018</strain>
    </source>
</reference>
<accession>A0ACB8CKA4</accession>
<dbReference type="EMBL" id="CM023475">
    <property type="protein sequence ID" value="KAH7945305.1"/>
    <property type="molecule type" value="Genomic_DNA"/>
</dbReference>
<dbReference type="Proteomes" id="UP000821865">
    <property type="component" value="Chromosome 6"/>
</dbReference>
<name>A0ACB8CKA4_DERSI</name>
<sequence>MVPEDVAIDVHVKRRLVSPATYKRGLVKHSNILAWLKHLQHTPLYRAINVRFDWSRLDYFDGDETAERKREEEEEELKEDDADDDIETIPQDFDVNDPLQLAIALNAVSKTIFFNEEGDDGPGVDRIKKEEEREQEQRERERDANAKKKKKPRVRIVMNDGRERTENADGCDEAETARKLADHSHSLHVAPGSRSSWTSTPKSSRSQPSTWACLARSPDRVPRLSSRPASRSGGPIGAGRLRNTSCTWP</sequence>
<evidence type="ECO:0000313" key="2">
    <source>
        <dbReference type="Proteomes" id="UP000821865"/>
    </source>
</evidence>